<organism evidence="5 6">
    <name type="scientific">Mortierella polycephala</name>
    <dbReference type="NCBI Taxonomy" id="41804"/>
    <lineage>
        <taxon>Eukaryota</taxon>
        <taxon>Fungi</taxon>
        <taxon>Fungi incertae sedis</taxon>
        <taxon>Mucoromycota</taxon>
        <taxon>Mortierellomycotina</taxon>
        <taxon>Mortierellomycetes</taxon>
        <taxon>Mortierellales</taxon>
        <taxon>Mortierellaceae</taxon>
        <taxon>Mortierella</taxon>
    </lineage>
</organism>
<feature type="compositionally biased region" description="Low complexity" evidence="3">
    <location>
        <begin position="194"/>
        <end position="212"/>
    </location>
</feature>
<feature type="region of interest" description="Disordered" evidence="3">
    <location>
        <begin position="583"/>
        <end position="610"/>
    </location>
</feature>
<dbReference type="EMBL" id="JAAAJA010000115">
    <property type="protein sequence ID" value="KAG0261771.1"/>
    <property type="molecule type" value="Genomic_DNA"/>
</dbReference>
<feature type="compositionally biased region" description="Low complexity" evidence="3">
    <location>
        <begin position="112"/>
        <end position="121"/>
    </location>
</feature>
<reference evidence="5" key="1">
    <citation type="journal article" date="2020" name="Fungal Divers.">
        <title>Resolving the Mortierellaceae phylogeny through synthesis of multi-gene phylogenetics and phylogenomics.</title>
        <authorList>
            <person name="Vandepol N."/>
            <person name="Liber J."/>
            <person name="Desiro A."/>
            <person name="Na H."/>
            <person name="Kennedy M."/>
            <person name="Barry K."/>
            <person name="Grigoriev I.V."/>
            <person name="Miller A.N."/>
            <person name="O'Donnell K."/>
            <person name="Stajich J.E."/>
            <person name="Bonito G."/>
        </authorList>
    </citation>
    <scope>NUCLEOTIDE SEQUENCE</scope>
    <source>
        <strain evidence="5">KOD948</strain>
    </source>
</reference>
<feature type="region of interest" description="Disordered" evidence="3">
    <location>
        <begin position="194"/>
        <end position="214"/>
    </location>
</feature>
<evidence type="ECO:0000256" key="3">
    <source>
        <dbReference type="SAM" id="MobiDB-lite"/>
    </source>
</evidence>
<feature type="compositionally biased region" description="Low complexity" evidence="3">
    <location>
        <begin position="293"/>
        <end position="302"/>
    </location>
</feature>
<dbReference type="Gene3D" id="1.20.5.170">
    <property type="match status" value="1"/>
</dbReference>
<accession>A0A9P6U6L6</accession>
<dbReference type="PANTHER" id="PTHR40621">
    <property type="entry name" value="TRANSCRIPTION FACTOR KAPC-RELATED"/>
    <property type="match status" value="1"/>
</dbReference>
<dbReference type="GO" id="GO:0000976">
    <property type="term" value="F:transcription cis-regulatory region binding"/>
    <property type="evidence" value="ECO:0007669"/>
    <property type="project" value="InterPro"/>
</dbReference>
<feature type="domain" description="BZIP" evidence="4">
    <location>
        <begin position="224"/>
        <end position="239"/>
    </location>
</feature>
<evidence type="ECO:0000256" key="2">
    <source>
        <dbReference type="ARBA" id="ARBA00023242"/>
    </source>
</evidence>
<dbReference type="OrthoDB" id="2593073at2759"/>
<sequence length="610" mass="66788">MASNIKYSTQERQEPLYAFEDSKYFCKMDTAALFKDEDLLMGDDLDYQAIKAENQESNNPFSYSQHQYSQEHEAIPARTYQNPTLLTDTSQSIKASSHYMVKSSIDTNSIASNSTASDSSSMPLTPTDPSPDSIACGSTSNREMENMLSSSATSVPLMQCPTSVQNFPQTQPSMTFDSFQHHVPFDASPLAASAMHRNASSSSHSTASTSYADTQESAEDIAVRRAEQNRAAQRAFRQRKQKYVKWLESKAEELDEVYRILALVRVENQQLCNLVIELDGKLNGVQTTDVNTSISTGSMSSSEPGATTTGNISNQSPTSELNGKGMYGIDGSIGKEISMRLMKLSTIPGSRSGSDRDLAMSGKFKCRKATASAKGNGFKGRMAYKMSQQSRHQEELLQAALQPCYMLARRQGRRSSFSTDILAISADQRLQQQNSMSWRRSSFSTDTLATDADQQLQRQSSVPWMSCPASSAAPSMIGFVSSTPLSNNVLSTQASTATSALTPSQSAGNFFFPSTLTTACTSPAPYIHQLSNTNEFNGVLQVPSNISSLQYSPLSKQIEALSEGNVLQHQVGIMTETSVSQQRACPMTPPRNDGRYDTINNRVSQYQHTT</sequence>
<evidence type="ECO:0000313" key="5">
    <source>
        <dbReference type="EMBL" id="KAG0261771.1"/>
    </source>
</evidence>
<dbReference type="InterPro" id="IPR046347">
    <property type="entry name" value="bZIP_sf"/>
</dbReference>
<keyword evidence="6" id="KW-1185">Reference proteome</keyword>
<name>A0A9P6U6L6_9FUNG</name>
<feature type="compositionally biased region" description="Polar residues" evidence="3">
    <location>
        <begin position="598"/>
        <end position="610"/>
    </location>
</feature>
<dbReference type="InterPro" id="IPR004827">
    <property type="entry name" value="bZIP"/>
</dbReference>
<dbReference type="Proteomes" id="UP000726737">
    <property type="component" value="Unassembled WGS sequence"/>
</dbReference>
<dbReference type="PROSITE" id="PS00036">
    <property type="entry name" value="BZIP_BASIC"/>
    <property type="match status" value="1"/>
</dbReference>
<feature type="region of interest" description="Disordered" evidence="3">
    <location>
        <begin position="112"/>
        <end position="151"/>
    </location>
</feature>
<evidence type="ECO:0000259" key="4">
    <source>
        <dbReference type="PROSITE" id="PS00036"/>
    </source>
</evidence>
<evidence type="ECO:0000313" key="6">
    <source>
        <dbReference type="Proteomes" id="UP000726737"/>
    </source>
</evidence>
<comment type="subcellular location">
    <subcellularLocation>
        <location evidence="1">Nucleus</location>
    </subcellularLocation>
</comment>
<gene>
    <name evidence="5" type="ORF">BG011_000673</name>
</gene>
<proteinExistence type="predicted"/>
<dbReference type="SMART" id="SM00338">
    <property type="entry name" value="BRLZ"/>
    <property type="match status" value="1"/>
</dbReference>
<dbReference type="SUPFAM" id="SSF57959">
    <property type="entry name" value="Leucine zipper domain"/>
    <property type="match status" value="1"/>
</dbReference>
<dbReference type="PANTHER" id="PTHR40621:SF6">
    <property type="entry name" value="AP-1-LIKE TRANSCRIPTION FACTOR YAP1-RELATED"/>
    <property type="match status" value="1"/>
</dbReference>
<keyword evidence="2" id="KW-0539">Nucleus</keyword>
<protein>
    <recommendedName>
        <fullName evidence="4">BZIP domain-containing protein</fullName>
    </recommendedName>
</protein>
<dbReference type="InterPro" id="IPR050936">
    <property type="entry name" value="AP-1-like"/>
</dbReference>
<dbReference type="GO" id="GO:0001228">
    <property type="term" value="F:DNA-binding transcription activator activity, RNA polymerase II-specific"/>
    <property type="evidence" value="ECO:0007669"/>
    <property type="project" value="TreeGrafter"/>
</dbReference>
<feature type="compositionally biased region" description="Polar residues" evidence="3">
    <location>
        <begin position="303"/>
        <end position="321"/>
    </location>
</feature>
<evidence type="ECO:0000256" key="1">
    <source>
        <dbReference type="ARBA" id="ARBA00004123"/>
    </source>
</evidence>
<dbReference type="GO" id="GO:0090575">
    <property type="term" value="C:RNA polymerase II transcription regulator complex"/>
    <property type="evidence" value="ECO:0007669"/>
    <property type="project" value="TreeGrafter"/>
</dbReference>
<dbReference type="CDD" id="cd14688">
    <property type="entry name" value="bZIP_YAP"/>
    <property type="match status" value="1"/>
</dbReference>
<dbReference type="Pfam" id="PF00170">
    <property type="entry name" value="bZIP_1"/>
    <property type="match status" value="1"/>
</dbReference>
<feature type="region of interest" description="Disordered" evidence="3">
    <location>
        <begin position="293"/>
        <end position="326"/>
    </location>
</feature>
<comment type="caution">
    <text evidence="5">The sequence shown here is derived from an EMBL/GenBank/DDBJ whole genome shotgun (WGS) entry which is preliminary data.</text>
</comment>
<feature type="compositionally biased region" description="Polar residues" evidence="3">
    <location>
        <begin position="136"/>
        <end position="151"/>
    </location>
</feature>
<dbReference type="AlphaFoldDB" id="A0A9P6U6L6"/>